<reference evidence="2" key="2">
    <citation type="submission" date="2016-02" db="EMBL/GenBank/DDBJ databases">
        <title>Draft genome sequence of five rapidly growing Mycobacterium species.</title>
        <authorList>
            <person name="Katahira K."/>
            <person name="Gotou Y."/>
            <person name="Iida K."/>
            <person name="Ogura Y."/>
            <person name="Hayashi T."/>
        </authorList>
    </citation>
    <scope>NUCLEOTIDE SEQUENCE [LARGE SCALE GENOMIC DNA]</scope>
    <source>
        <strain evidence="2">JCM15298</strain>
    </source>
</reference>
<dbReference type="STRING" id="228230.RMCC_5861"/>
<dbReference type="Proteomes" id="UP000069443">
    <property type="component" value="Unassembled WGS sequence"/>
</dbReference>
<dbReference type="AlphaFoldDB" id="A0A100WIU7"/>
<evidence type="ECO:0000313" key="2">
    <source>
        <dbReference type="Proteomes" id="UP000069443"/>
    </source>
</evidence>
<protein>
    <submittedName>
        <fullName evidence="1">Parallel beta-helix repeat protein</fullName>
    </submittedName>
</protein>
<sequence length="146" mass="15581">MREFDQRLRALETQRAAGWRLNDRDGEAWLTSPGRQSINLSALARTTDAVVTQTGLWRKTITLLGGPTGGSFILYYNKLPTANIAYNASAATVAQRIIDLDTALDSSSVLVSGSAGGPWTLIAPSGTLRADWTNLTGGTDVSVQIS</sequence>
<comment type="caution">
    <text evidence="1">The sequence shown here is derived from an EMBL/GenBank/DDBJ whole genome shotgun (WGS) entry which is preliminary data.</text>
</comment>
<organism evidence="1 2">
    <name type="scientific">Mycolicibacterium canariasense</name>
    <name type="common">Mycobacterium canariasense</name>
    <dbReference type="NCBI Taxonomy" id="228230"/>
    <lineage>
        <taxon>Bacteria</taxon>
        <taxon>Bacillati</taxon>
        <taxon>Actinomycetota</taxon>
        <taxon>Actinomycetes</taxon>
        <taxon>Mycobacteriales</taxon>
        <taxon>Mycobacteriaceae</taxon>
        <taxon>Mycolicibacterium</taxon>
    </lineage>
</organism>
<dbReference type="EMBL" id="BCSY01000111">
    <property type="protein sequence ID" value="GAS98896.1"/>
    <property type="molecule type" value="Genomic_DNA"/>
</dbReference>
<keyword evidence="2" id="KW-1185">Reference proteome</keyword>
<reference evidence="2" key="1">
    <citation type="journal article" date="2016" name="Genome Announc.">
        <title>Draft Genome Sequences of Five Rapidly Growing Mycobacterium Species, M. thermoresistibile, M. fortuitum subsp. acetamidolyticum, M. canariasense, M. brisbanense, and M. novocastrense.</title>
        <authorList>
            <person name="Katahira K."/>
            <person name="Ogura Y."/>
            <person name="Gotoh Y."/>
            <person name="Hayashi T."/>
        </authorList>
    </citation>
    <scope>NUCLEOTIDE SEQUENCE [LARGE SCALE GENOMIC DNA]</scope>
    <source>
        <strain evidence="2">JCM15298</strain>
    </source>
</reference>
<gene>
    <name evidence="1" type="ORF">RMCC_5861</name>
</gene>
<proteinExistence type="predicted"/>
<evidence type="ECO:0000313" key="1">
    <source>
        <dbReference type="EMBL" id="GAS98896.1"/>
    </source>
</evidence>
<name>A0A100WIU7_MYCCR</name>
<accession>A0A100WIU7</accession>